<keyword evidence="4" id="KW-0902">Two-component regulatory system</keyword>
<organism evidence="9 10">
    <name type="scientific">Pedobacter ureilyticus</name>
    <dbReference type="NCBI Taxonomy" id="1393051"/>
    <lineage>
        <taxon>Bacteria</taxon>
        <taxon>Pseudomonadati</taxon>
        <taxon>Bacteroidota</taxon>
        <taxon>Sphingobacteriia</taxon>
        <taxon>Sphingobacteriales</taxon>
        <taxon>Sphingobacteriaceae</taxon>
        <taxon>Pedobacter</taxon>
    </lineage>
</organism>
<dbReference type="SMART" id="SM00448">
    <property type="entry name" value="REC"/>
    <property type="match status" value="1"/>
</dbReference>
<dbReference type="Gene3D" id="3.40.50.2300">
    <property type="match status" value="1"/>
</dbReference>
<dbReference type="InterPro" id="IPR004358">
    <property type="entry name" value="Sig_transdc_His_kin-like_C"/>
</dbReference>
<evidence type="ECO:0000259" key="7">
    <source>
        <dbReference type="PROSITE" id="PS50109"/>
    </source>
</evidence>
<dbReference type="PANTHER" id="PTHR45339:SF1">
    <property type="entry name" value="HYBRID SIGNAL TRANSDUCTION HISTIDINE KINASE J"/>
    <property type="match status" value="1"/>
</dbReference>
<keyword evidence="6" id="KW-0812">Transmembrane</keyword>
<dbReference type="InterPro" id="IPR036097">
    <property type="entry name" value="HisK_dim/P_sf"/>
</dbReference>
<keyword evidence="9" id="KW-0067">ATP-binding</keyword>
<dbReference type="SMART" id="SM00388">
    <property type="entry name" value="HisKA"/>
    <property type="match status" value="1"/>
</dbReference>
<dbReference type="Pfam" id="PF02518">
    <property type="entry name" value="HATPase_c"/>
    <property type="match status" value="1"/>
</dbReference>
<dbReference type="RefSeq" id="WP_138724625.1">
    <property type="nucleotide sequence ID" value="NZ_SSHJ02000009.1"/>
</dbReference>
<evidence type="ECO:0000256" key="2">
    <source>
        <dbReference type="ARBA" id="ARBA00012438"/>
    </source>
</evidence>
<feature type="modified residue" description="4-aspartylphosphate" evidence="5">
    <location>
        <position position="638"/>
    </location>
</feature>
<dbReference type="Proteomes" id="UP001517247">
    <property type="component" value="Unassembled WGS sequence"/>
</dbReference>
<dbReference type="Gene3D" id="3.30.565.10">
    <property type="entry name" value="Histidine kinase-like ATPase, C-terminal domain"/>
    <property type="match status" value="1"/>
</dbReference>
<dbReference type="EC" id="2.7.13.3" evidence="2"/>
<evidence type="ECO:0000256" key="1">
    <source>
        <dbReference type="ARBA" id="ARBA00000085"/>
    </source>
</evidence>
<dbReference type="PRINTS" id="PR00344">
    <property type="entry name" value="BCTRLSENSOR"/>
</dbReference>
<feature type="domain" description="Histidine kinase" evidence="7">
    <location>
        <begin position="344"/>
        <end position="566"/>
    </location>
</feature>
<evidence type="ECO:0000256" key="5">
    <source>
        <dbReference type="PROSITE-ProRule" id="PRU00169"/>
    </source>
</evidence>
<feature type="transmembrane region" description="Helical" evidence="6">
    <location>
        <begin position="12"/>
        <end position="31"/>
    </location>
</feature>
<dbReference type="InterPro" id="IPR011006">
    <property type="entry name" value="CheY-like_superfamily"/>
</dbReference>
<evidence type="ECO:0000313" key="10">
    <source>
        <dbReference type="Proteomes" id="UP001517247"/>
    </source>
</evidence>
<dbReference type="PROSITE" id="PS50110">
    <property type="entry name" value="RESPONSE_REGULATORY"/>
    <property type="match status" value="1"/>
</dbReference>
<dbReference type="PANTHER" id="PTHR45339">
    <property type="entry name" value="HYBRID SIGNAL TRANSDUCTION HISTIDINE KINASE J"/>
    <property type="match status" value="1"/>
</dbReference>
<dbReference type="SMART" id="SM00387">
    <property type="entry name" value="HATPase_c"/>
    <property type="match status" value="1"/>
</dbReference>
<keyword evidence="9" id="KW-0547">Nucleotide-binding</keyword>
<dbReference type="InterPro" id="IPR003661">
    <property type="entry name" value="HisK_dim/P_dom"/>
</dbReference>
<feature type="domain" description="Response regulatory" evidence="8">
    <location>
        <begin position="589"/>
        <end position="707"/>
    </location>
</feature>
<dbReference type="CDD" id="cd17546">
    <property type="entry name" value="REC_hyHK_CKI1_RcsC-like"/>
    <property type="match status" value="1"/>
</dbReference>
<keyword evidence="3 5" id="KW-0597">Phosphoprotein</keyword>
<feature type="transmembrane region" description="Helical" evidence="6">
    <location>
        <begin position="295"/>
        <end position="315"/>
    </location>
</feature>
<evidence type="ECO:0000256" key="6">
    <source>
        <dbReference type="SAM" id="Phobius"/>
    </source>
</evidence>
<accession>A0ABW9JAH2</accession>
<keyword evidence="6" id="KW-1133">Transmembrane helix</keyword>
<dbReference type="CDD" id="cd00082">
    <property type="entry name" value="HisKA"/>
    <property type="match status" value="1"/>
</dbReference>
<gene>
    <name evidence="9" type="ORF">E6A44_018355</name>
</gene>
<dbReference type="Pfam" id="PF00512">
    <property type="entry name" value="HisKA"/>
    <property type="match status" value="1"/>
</dbReference>
<dbReference type="Gene3D" id="1.10.287.130">
    <property type="match status" value="1"/>
</dbReference>
<keyword evidence="6" id="KW-0472">Membrane</keyword>
<reference evidence="9 10" key="1">
    <citation type="submission" date="2024-12" db="EMBL/GenBank/DDBJ databases">
        <authorList>
            <person name="Hu S."/>
        </authorList>
    </citation>
    <scope>NUCLEOTIDE SEQUENCE [LARGE SCALE GENOMIC DNA]</scope>
    <source>
        <strain evidence="9 10">THG-T11</strain>
    </source>
</reference>
<comment type="caution">
    <text evidence="9">The sequence shown here is derived from an EMBL/GenBank/DDBJ whole genome shotgun (WGS) entry which is preliminary data.</text>
</comment>
<dbReference type="GO" id="GO:0005524">
    <property type="term" value="F:ATP binding"/>
    <property type="evidence" value="ECO:0007669"/>
    <property type="project" value="UniProtKB-KW"/>
</dbReference>
<name>A0ABW9JAH2_9SPHI</name>
<protein>
    <recommendedName>
        <fullName evidence="2">histidine kinase</fullName>
        <ecNumber evidence="2">2.7.13.3</ecNumber>
    </recommendedName>
</protein>
<dbReference type="SUPFAM" id="SSF47384">
    <property type="entry name" value="Homodimeric domain of signal transducing histidine kinase"/>
    <property type="match status" value="1"/>
</dbReference>
<dbReference type="InterPro" id="IPR003594">
    <property type="entry name" value="HATPase_dom"/>
</dbReference>
<dbReference type="EMBL" id="SSHJ02000009">
    <property type="protein sequence ID" value="MFN0257552.1"/>
    <property type="molecule type" value="Genomic_DNA"/>
</dbReference>
<evidence type="ECO:0000313" key="9">
    <source>
        <dbReference type="EMBL" id="MFN0257552.1"/>
    </source>
</evidence>
<evidence type="ECO:0000259" key="8">
    <source>
        <dbReference type="PROSITE" id="PS50110"/>
    </source>
</evidence>
<keyword evidence="10" id="KW-1185">Reference proteome</keyword>
<dbReference type="SUPFAM" id="SSF52172">
    <property type="entry name" value="CheY-like"/>
    <property type="match status" value="1"/>
</dbReference>
<sequence length="710" mass="80549">MTINNKKSSSRYGLIVILILALFISAIFFYIRKDKIDVLSNNVTELNNIDNDYSQLDTCILTLYRADNNCRLFEATANKAYMRAFSKEIIKVSTILDSLKVQENTKSYSKNIKGLVDQKKVKTKLYLALKQLTDSLMFVSAGIDTIKERTWTKGMEVTKGRFKTMLTIDTIKPKQEFKEKGLIGRLADAFSRQKRKVDTNAVLVKKEITLDTSLSSTNYNKLQMRNINNYFRNLYIANKLLKKNEVEILRINSRIINEIVFLLQTFKKKEMDFVAETKRSIHFDMDDTFKSINNIYIIIFVLLSVLVTVILLNLWRIYRNEHELIDYGQRVSQYAQSKSRFLANMSHEIRTPLNSVIGFSEQLSQDNLSEQQKEQVDAIKTSSELLLDLVNDILDFSKYEVGKINFDKVSFAPMDAINEVFNSIAIQAAKKGLSLEKQISFDGKVVVQGDSLRLKQVVMNLLSNAIKFTDTGSVTLKAEITSNSKKKGVLKVQVIDTGIGIEEKDANVIFDEFSQVNYSITKNTQKGTGLGLAICKKIVELQGGSISLSSKPNIGSNFSFEIPYEFCNDGTSKRKTFITADISHLADKRILLVDDNKMNILLAQTVVRKYKIVTDIAYDGAEAFQLFQKNKYDLILTDVQMPVMGGVELTRLVRSEKDKKKANVPILGVTANVMEEDREKYLASGMNGLVLKPYSEKELIDKIASHISTE</sequence>
<evidence type="ECO:0000256" key="3">
    <source>
        <dbReference type="ARBA" id="ARBA00022553"/>
    </source>
</evidence>
<proteinExistence type="predicted"/>
<dbReference type="Pfam" id="PF00072">
    <property type="entry name" value="Response_reg"/>
    <property type="match status" value="1"/>
</dbReference>
<dbReference type="SUPFAM" id="SSF55874">
    <property type="entry name" value="ATPase domain of HSP90 chaperone/DNA topoisomerase II/histidine kinase"/>
    <property type="match status" value="1"/>
</dbReference>
<dbReference type="CDD" id="cd16922">
    <property type="entry name" value="HATPase_EvgS-ArcB-TorS-like"/>
    <property type="match status" value="1"/>
</dbReference>
<dbReference type="InterPro" id="IPR001789">
    <property type="entry name" value="Sig_transdc_resp-reg_receiver"/>
</dbReference>
<dbReference type="InterPro" id="IPR005467">
    <property type="entry name" value="His_kinase_dom"/>
</dbReference>
<dbReference type="InterPro" id="IPR036890">
    <property type="entry name" value="HATPase_C_sf"/>
</dbReference>
<dbReference type="PROSITE" id="PS50109">
    <property type="entry name" value="HIS_KIN"/>
    <property type="match status" value="1"/>
</dbReference>
<comment type="catalytic activity">
    <reaction evidence="1">
        <text>ATP + protein L-histidine = ADP + protein N-phospho-L-histidine.</text>
        <dbReference type="EC" id="2.7.13.3"/>
    </reaction>
</comment>
<evidence type="ECO:0000256" key="4">
    <source>
        <dbReference type="ARBA" id="ARBA00023012"/>
    </source>
</evidence>